<keyword evidence="4" id="KW-1185">Reference proteome</keyword>
<gene>
    <name evidence="3" type="ORF">ASILVAE211_03720</name>
</gene>
<protein>
    <recommendedName>
        <fullName evidence="5">Heme exporter protein D</fullName>
    </recommendedName>
</protein>
<keyword evidence="2" id="KW-0472">Membrane</keyword>
<keyword evidence="2" id="KW-1133">Transmembrane helix</keyword>
<evidence type="ECO:0000313" key="4">
    <source>
        <dbReference type="Proteomes" id="UP000708298"/>
    </source>
</evidence>
<proteinExistence type="predicted"/>
<accession>A0A963YQ60</accession>
<reference evidence="3" key="1">
    <citation type="journal article" date="2021" name="Microorganisms">
        <title>Acidisoma silvae sp. nov. and Acidisomacellulosilytica sp. nov., Two Acidophilic Bacteria Isolated from Decaying Wood, Hydrolyzing Cellulose and Producing Poly-3-hydroxybutyrate.</title>
        <authorList>
            <person name="Mieszkin S."/>
            <person name="Pouder E."/>
            <person name="Uroz S."/>
            <person name="Simon-Colin C."/>
            <person name="Alain K."/>
        </authorList>
    </citation>
    <scope>NUCLEOTIDE SEQUENCE</scope>
    <source>
        <strain evidence="3">HW T2.11</strain>
    </source>
</reference>
<dbReference type="RefSeq" id="WP_227319925.1">
    <property type="nucleotide sequence ID" value="NZ_JAESVB010000001.1"/>
</dbReference>
<reference evidence="3" key="2">
    <citation type="submission" date="2021-01" db="EMBL/GenBank/DDBJ databases">
        <authorList>
            <person name="Mieszkin S."/>
            <person name="Pouder E."/>
            <person name="Alain K."/>
        </authorList>
    </citation>
    <scope>NUCLEOTIDE SEQUENCE</scope>
    <source>
        <strain evidence="3">HW T2.11</strain>
    </source>
</reference>
<keyword evidence="2" id="KW-0812">Transmembrane</keyword>
<comment type="caution">
    <text evidence="3">The sequence shown here is derived from an EMBL/GenBank/DDBJ whole genome shotgun (WGS) entry which is preliminary data.</text>
</comment>
<organism evidence="3 4">
    <name type="scientific">Acidisoma silvae</name>
    <dbReference type="NCBI Taxonomy" id="2802396"/>
    <lineage>
        <taxon>Bacteria</taxon>
        <taxon>Pseudomonadati</taxon>
        <taxon>Pseudomonadota</taxon>
        <taxon>Alphaproteobacteria</taxon>
        <taxon>Acetobacterales</taxon>
        <taxon>Acidocellaceae</taxon>
        <taxon>Acidisoma</taxon>
    </lineage>
</organism>
<feature type="region of interest" description="Disordered" evidence="1">
    <location>
        <begin position="36"/>
        <end position="59"/>
    </location>
</feature>
<evidence type="ECO:0008006" key="5">
    <source>
        <dbReference type="Google" id="ProtNLM"/>
    </source>
</evidence>
<dbReference type="AlphaFoldDB" id="A0A963YQ60"/>
<dbReference type="EMBL" id="JAESVB010000001">
    <property type="protein sequence ID" value="MCB8874280.1"/>
    <property type="molecule type" value="Genomic_DNA"/>
</dbReference>
<feature type="transmembrane region" description="Helical" evidence="2">
    <location>
        <begin position="6"/>
        <end position="29"/>
    </location>
</feature>
<feature type="compositionally biased region" description="Basic residues" evidence="1">
    <location>
        <begin position="36"/>
        <end position="46"/>
    </location>
</feature>
<dbReference type="Proteomes" id="UP000708298">
    <property type="component" value="Unassembled WGS sequence"/>
</dbReference>
<evidence type="ECO:0000256" key="2">
    <source>
        <dbReference type="SAM" id="Phobius"/>
    </source>
</evidence>
<evidence type="ECO:0000313" key="3">
    <source>
        <dbReference type="EMBL" id="MCB8874280.1"/>
    </source>
</evidence>
<name>A0A963YQ60_9PROT</name>
<evidence type="ECO:0000256" key="1">
    <source>
        <dbReference type="SAM" id="MobiDB-lite"/>
    </source>
</evidence>
<sequence length="59" mass="6798">MSWLGGNWYGVVAFFGVPAGLGIICWVAVHHMLGSRARHERARQHERRLPQTRTARRPF</sequence>